<dbReference type="InterPro" id="IPR034605">
    <property type="entry name" value="PGC-1"/>
</dbReference>
<feature type="domain" description="RRM" evidence="14">
    <location>
        <begin position="474"/>
        <end position="550"/>
    </location>
</feature>
<evidence type="ECO:0000256" key="7">
    <source>
        <dbReference type="ARBA" id="ARBA00023242"/>
    </source>
</evidence>
<feature type="region of interest" description="Disordered" evidence="13">
    <location>
        <begin position="182"/>
        <end position="226"/>
    </location>
</feature>
<dbReference type="PROSITE" id="PS50102">
    <property type="entry name" value="RRM"/>
    <property type="match status" value="1"/>
</dbReference>
<evidence type="ECO:0000313" key="16">
    <source>
        <dbReference type="Proteomes" id="UP000002279"/>
    </source>
</evidence>
<evidence type="ECO:0000256" key="13">
    <source>
        <dbReference type="SAM" id="MobiDB-lite"/>
    </source>
</evidence>
<dbReference type="InterPro" id="IPR000504">
    <property type="entry name" value="RRM_dom"/>
</dbReference>
<dbReference type="Pfam" id="PF00076">
    <property type="entry name" value="RRM_1"/>
    <property type="match status" value="1"/>
</dbReference>
<dbReference type="Proteomes" id="UP000002279">
    <property type="component" value="Unplaced"/>
</dbReference>
<feature type="region of interest" description="Disordered" evidence="13">
    <location>
        <begin position="257"/>
        <end position="452"/>
    </location>
</feature>
<keyword evidence="2" id="KW-0597">Phosphoprotein</keyword>
<evidence type="ECO:0000256" key="3">
    <source>
        <dbReference type="ARBA" id="ARBA00022884"/>
    </source>
</evidence>
<dbReference type="CDD" id="cd12624">
    <property type="entry name" value="RRM_PRC"/>
    <property type="match status" value="1"/>
</dbReference>
<dbReference type="InterPro" id="IPR034834">
    <property type="entry name" value="PRC_RRM"/>
</dbReference>
<reference evidence="15" key="2">
    <citation type="submission" date="2025-09" db="UniProtKB">
        <authorList>
            <consortium name="Ensembl"/>
        </authorList>
    </citation>
    <scope>IDENTIFICATION</scope>
    <source>
        <strain evidence="15">Glennie</strain>
    </source>
</reference>
<feature type="region of interest" description="Disordered" evidence="13">
    <location>
        <begin position="1"/>
        <end position="83"/>
    </location>
</feature>
<feature type="compositionally biased region" description="Low complexity" evidence="13">
    <location>
        <begin position="294"/>
        <end position="303"/>
    </location>
</feature>
<keyword evidence="4" id="KW-0805">Transcription regulation</keyword>
<dbReference type="SUPFAM" id="SSF54928">
    <property type="entry name" value="RNA-binding domain, RBD"/>
    <property type="match status" value="1"/>
</dbReference>
<keyword evidence="16" id="KW-1185">Reference proteome</keyword>
<evidence type="ECO:0000256" key="6">
    <source>
        <dbReference type="ARBA" id="ARBA00023163"/>
    </source>
</evidence>
<keyword evidence="7" id="KW-0539">Nucleus</keyword>
<dbReference type="Gene3D" id="3.30.70.330">
    <property type="match status" value="1"/>
</dbReference>
<name>F6X101_ORNAN</name>
<evidence type="ECO:0000256" key="2">
    <source>
        <dbReference type="ARBA" id="ARBA00022553"/>
    </source>
</evidence>
<feature type="compositionally biased region" description="Low complexity" evidence="13">
    <location>
        <begin position="407"/>
        <end position="441"/>
    </location>
</feature>
<evidence type="ECO:0000256" key="4">
    <source>
        <dbReference type="ARBA" id="ARBA00023015"/>
    </source>
</evidence>
<accession>F6X101</accession>
<feature type="compositionally biased region" description="Basic and acidic residues" evidence="13">
    <location>
        <begin position="272"/>
        <end position="287"/>
    </location>
</feature>
<keyword evidence="5" id="KW-0010">Activator</keyword>
<dbReference type="PANTHER" id="PTHR15528">
    <property type="entry name" value="PEROXISOME PROLIFERATOR ACTIVATED RECEPTOR GAMMA COACTIVATOR 1 PGC-1 -RELATED"/>
    <property type="match status" value="1"/>
</dbReference>
<dbReference type="SMART" id="SM00360">
    <property type="entry name" value="RRM"/>
    <property type="match status" value="1"/>
</dbReference>
<evidence type="ECO:0000256" key="5">
    <source>
        <dbReference type="ARBA" id="ARBA00023159"/>
    </source>
</evidence>
<dbReference type="GO" id="GO:0003723">
    <property type="term" value="F:RNA binding"/>
    <property type="evidence" value="ECO:0007669"/>
    <property type="project" value="UniProtKB-UniRule"/>
</dbReference>
<dbReference type="OMA" id="KRWRSCG"/>
<evidence type="ECO:0000259" key="14">
    <source>
        <dbReference type="PROSITE" id="PS50102"/>
    </source>
</evidence>
<dbReference type="GO" id="GO:0005634">
    <property type="term" value="C:nucleus"/>
    <property type="evidence" value="ECO:0007669"/>
    <property type="project" value="UniProtKB-SubCell"/>
</dbReference>
<reference evidence="15" key="1">
    <citation type="submission" date="2025-08" db="UniProtKB">
        <authorList>
            <consortium name="Ensembl"/>
        </authorList>
    </citation>
    <scope>IDENTIFICATION</scope>
    <source>
        <strain evidence="15">Glennie</strain>
    </source>
</reference>
<dbReference type="InterPro" id="IPR012677">
    <property type="entry name" value="Nucleotide-bd_a/b_plait_sf"/>
</dbReference>
<evidence type="ECO:0000256" key="12">
    <source>
        <dbReference type="PROSITE-ProRule" id="PRU00176"/>
    </source>
</evidence>
<comment type="subunit">
    <text evidence="9">Interacts with CREB1 and NRF1.</text>
</comment>
<dbReference type="GeneTree" id="ENSGT00950000183137"/>
<dbReference type="AlphaFoldDB" id="F6X101"/>
<evidence type="ECO:0000256" key="1">
    <source>
        <dbReference type="ARBA" id="ARBA00004123"/>
    </source>
</evidence>
<sequence>QGATPSQARRSCGGPETEPGEDGETASRGRGRTAVAEAPGPQLAERAVQAGTKEAGPEEPSPQPTSKAGPRPGKCPIPKPLGVRPAHLRRLVFPPALQARGPEDVVQAFISEIGIEASDLSSLLEQFEKSEDFLSSGAETPQEKRLLDRLQAPELANVAGLTPPATPPHQLWKPLAAVSLLGKPKSPRPAAAQEGASNPTGTETKGLPPSRPRSKLLAPTPIHVGSGDHDYCIVGTAPAQGVGSRWNVKHHQDITIKPILSLGRPGPQPGETRQEQLDHRTSEKREAGPPAPAPSVLLSPEASPGREEDHPRTHPSLPAGTRGPVRCYRRRRDSTSPAGPAWQGRRARGSRSFGSCSNGASEASSVSSSASSSSSSSSSRSRSRSLSPPPKRWRSCGSWDRARRRSSSSSSSSSSAASSLSYSSSSSSRSRSRSRSPSPRQRSNRRRRYEYYDSQDHYQRQRILQKERAIEERRVVFVGKIPGRMTRAELKHRFSVFGEIEECTIHFRFEGDNYGFVTYRYAEEAFAAIESGHKLRRADEQPFDLCFGGRRQFCKRNYADLDSNREDFDPAPVKSKFDSLDFDTLLKQAQKSLRR</sequence>
<comment type="function">
    <text evidence="8">Acts as a coactivator during transcriptional activation of nuclear genes related to mitochondrial biogenesis and cell growth. Involved in the transcription coactivation of CREB and NRF1 target genes.</text>
</comment>
<gene>
    <name evidence="15" type="primary">PPRC1</name>
</gene>
<evidence type="ECO:0000256" key="10">
    <source>
        <dbReference type="ARBA" id="ARBA00071304"/>
    </source>
</evidence>
<proteinExistence type="predicted"/>
<dbReference type="HOGENOM" id="CLU_001907_0_0_1"/>
<dbReference type="GO" id="GO:0003712">
    <property type="term" value="F:transcription coregulator activity"/>
    <property type="evidence" value="ECO:0007669"/>
    <property type="project" value="InterPro"/>
</dbReference>
<dbReference type="STRING" id="9258.ENSOANP00000012470"/>
<dbReference type="InParanoid" id="F6X101"/>
<keyword evidence="3 12" id="KW-0694">RNA-binding</keyword>
<dbReference type="Bgee" id="ENSOANG00000007826">
    <property type="expression patterns" value="Expressed in fibroblast and 7 other cell types or tissues"/>
</dbReference>
<dbReference type="PANTHER" id="PTHR15528:SF5">
    <property type="entry name" value="PEROXISOME PROLIFERATOR-ACTIVATED RECEPTOR GAMMA COACTIVATOR-RELATED PROTEIN 1"/>
    <property type="match status" value="1"/>
</dbReference>
<evidence type="ECO:0000256" key="9">
    <source>
        <dbReference type="ARBA" id="ARBA00063598"/>
    </source>
</evidence>
<organism evidence="15 16">
    <name type="scientific">Ornithorhynchus anatinus</name>
    <name type="common">Duckbill platypus</name>
    <dbReference type="NCBI Taxonomy" id="9258"/>
    <lineage>
        <taxon>Eukaryota</taxon>
        <taxon>Metazoa</taxon>
        <taxon>Chordata</taxon>
        <taxon>Craniata</taxon>
        <taxon>Vertebrata</taxon>
        <taxon>Euteleostomi</taxon>
        <taxon>Mammalia</taxon>
        <taxon>Monotremata</taxon>
        <taxon>Ornithorhynchidae</taxon>
        <taxon>Ornithorhynchus</taxon>
    </lineage>
</organism>
<dbReference type="Ensembl" id="ENSOANT00000012472.4">
    <property type="protein sequence ID" value="ENSOANP00000012470.4"/>
    <property type="gene ID" value="ENSOANG00000007826.4"/>
</dbReference>
<evidence type="ECO:0000256" key="11">
    <source>
        <dbReference type="ARBA" id="ARBA00079467"/>
    </source>
</evidence>
<evidence type="ECO:0000256" key="8">
    <source>
        <dbReference type="ARBA" id="ARBA00058682"/>
    </source>
</evidence>
<dbReference type="FunFam" id="3.30.70.330:FF:000199">
    <property type="entry name" value="Putative peroxisome proliferator-activated receptor gamma coactivator-related protein 1"/>
    <property type="match status" value="1"/>
</dbReference>
<evidence type="ECO:0000313" key="15">
    <source>
        <dbReference type="Ensembl" id="ENSOANP00000012470.4"/>
    </source>
</evidence>
<protein>
    <recommendedName>
        <fullName evidence="10">Peroxisome proliferator-activated receptor gamma coactivator-related protein 1</fullName>
    </recommendedName>
    <alternativeName>
        <fullName evidence="11">PGC-1-related coactivator</fullName>
    </alternativeName>
</protein>
<dbReference type="eggNOG" id="ENOG502QQME">
    <property type="taxonomic scope" value="Eukaryota"/>
</dbReference>
<dbReference type="InterPro" id="IPR035979">
    <property type="entry name" value="RBD_domain_sf"/>
</dbReference>
<feature type="compositionally biased region" description="Low complexity" evidence="13">
    <location>
        <begin position="350"/>
        <end position="386"/>
    </location>
</feature>
<comment type="subcellular location">
    <subcellularLocation>
        <location evidence="1">Nucleus</location>
    </subcellularLocation>
</comment>
<keyword evidence="6" id="KW-0804">Transcription</keyword>